<reference evidence="1" key="2">
    <citation type="submission" date="2020-09" db="EMBL/GenBank/DDBJ databases">
        <authorList>
            <person name="Sun Q."/>
            <person name="Zhou Y."/>
        </authorList>
    </citation>
    <scope>NUCLEOTIDE SEQUENCE</scope>
    <source>
        <strain evidence="1">CGMCC 1.15082</strain>
    </source>
</reference>
<protein>
    <submittedName>
        <fullName evidence="1">Uncharacterized protein</fullName>
    </submittedName>
</protein>
<organism evidence="1 2">
    <name type="scientific">Brucella endophytica</name>
    <dbReference type="NCBI Taxonomy" id="1963359"/>
    <lineage>
        <taxon>Bacteria</taxon>
        <taxon>Pseudomonadati</taxon>
        <taxon>Pseudomonadota</taxon>
        <taxon>Alphaproteobacteria</taxon>
        <taxon>Hyphomicrobiales</taxon>
        <taxon>Brucellaceae</taxon>
        <taxon>Brucella/Ochrobactrum group</taxon>
        <taxon>Brucella</taxon>
    </lineage>
</organism>
<dbReference type="RefSeq" id="WP_188826382.1">
    <property type="nucleotide sequence ID" value="NZ_BMHH01000036.1"/>
</dbReference>
<sequence length="535" mass="56803">MVNTLHWMTAGVTYPRPASGNGAKEIGLWVNCANGGTAGNGLVQFGVTGEATTKGVKILKDEFAQIISTNGIYLAHAIISIPDTVTDGDTFTLTATPLNSDLSSDGTPIALGPCKSMVFDETTTGQNVLSVQHFAKTPGDPTKPGNHYQIFLNVKTPAGGAIAGAAAEIILDPPGTSKLYLDDDTATEASSYLPGVYYINSNASGRVQARLATNPGVRIQVVTVTGNVVGMKSNPSAHFYFSRTSDTADQSPGWLPPTLPDADSNGYLHLQHDQKTFRLTVPINDPYATPAHRGVIINDDFAFLVHASTTTTVREAVTHLVIGGGTVSNWFTVFSQDHNGAIECSGASGYGVKNAPGANLPDQDAGPRVLPEALIDPDPANRVLTKNHINAHDGIAIALNPIIISSMGLSDNGNNFDPSLPASATTVVFGYYMNGYESSASIAVKSRRFSNFDMHTPLPGLTLATDNAALEWSQPYAVLKYAHSVGWYQNSSAVPPRQPCGFDYYIEQVQNGVANRWYSSLTSQIQLPYTANIPA</sequence>
<reference evidence="1" key="1">
    <citation type="journal article" date="2014" name="Int. J. Syst. Evol. Microbiol.">
        <title>Complete genome sequence of Corynebacterium casei LMG S-19264T (=DSM 44701T), isolated from a smear-ripened cheese.</title>
        <authorList>
            <consortium name="US DOE Joint Genome Institute (JGI-PGF)"/>
            <person name="Walter F."/>
            <person name="Albersmeier A."/>
            <person name="Kalinowski J."/>
            <person name="Ruckert C."/>
        </authorList>
    </citation>
    <scope>NUCLEOTIDE SEQUENCE</scope>
    <source>
        <strain evidence="1">CGMCC 1.15082</strain>
    </source>
</reference>
<dbReference type="AlphaFoldDB" id="A0A916WMF3"/>
<dbReference type="EMBL" id="BMHH01000036">
    <property type="protein sequence ID" value="GGB11908.1"/>
    <property type="molecule type" value="Genomic_DNA"/>
</dbReference>
<proteinExistence type="predicted"/>
<comment type="caution">
    <text evidence="1">The sequence shown here is derived from an EMBL/GenBank/DDBJ whole genome shotgun (WGS) entry which is preliminary data.</text>
</comment>
<dbReference type="Proteomes" id="UP000646478">
    <property type="component" value="Unassembled WGS sequence"/>
</dbReference>
<accession>A0A916WMF3</accession>
<name>A0A916WMF3_9HYPH</name>
<gene>
    <name evidence="1" type="ORF">GCM10011491_44760</name>
</gene>
<evidence type="ECO:0000313" key="2">
    <source>
        <dbReference type="Proteomes" id="UP000646478"/>
    </source>
</evidence>
<evidence type="ECO:0000313" key="1">
    <source>
        <dbReference type="EMBL" id="GGB11908.1"/>
    </source>
</evidence>
<keyword evidence="2" id="KW-1185">Reference proteome</keyword>